<evidence type="ECO:0000313" key="5">
    <source>
        <dbReference type="Proteomes" id="UP000734854"/>
    </source>
</evidence>
<keyword evidence="2" id="KW-0472">Membrane</keyword>
<dbReference type="PANTHER" id="PTHR33646">
    <property type="entry name" value="GB|AAF00631.1"/>
    <property type="match status" value="1"/>
</dbReference>
<evidence type="ECO:0000259" key="3">
    <source>
        <dbReference type="Pfam" id="PF20705"/>
    </source>
</evidence>
<reference evidence="4 5" key="1">
    <citation type="submission" date="2020-08" db="EMBL/GenBank/DDBJ databases">
        <title>Plant Genome Project.</title>
        <authorList>
            <person name="Zhang R.-G."/>
        </authorList>
    </citation>
    <scope>NUCLEOTIDE SEQUENCE [LARGE SCALE GENOMIC DNA]</scope>
    <source>
        <tissue evidence="4">Rhizome</tissue>
    </source>
</reference>
<feature type="transmembrane region" description="Helical" evidence="2">
    <location>
        <begin position="113"/>
        <end position="135"/>
    </location>
</feature>
<protein>
    <recommendedName>
        <fullName evidence="3">DUF6821 domain-containing protein</fullName>
    </recommendedName>
</protein>
<feature type="region of interest" description="Disordered" evidence="1">
    <location>
        <begin position="69"/>
        <end position="106"/>
    </location>
</feature>
<keyword evidence="2" id="KW-0812">Transmembrane</keyword>
<accession>A0A8J5H5R4</accession>
<feature type="compositionally biased region" description="Basic and acidic residues" evidence="1">
    <location>
        <begin position="184"/>
        <end position="195"/>
    </location>
</feature>
<feature type="region of interest" description="Disordered" evidence="1">
    <location>
        <begin position="1"/>
        <end position="21"/>
    </location>
</feature>
<feature type="compositionally biased region" description="Basic and acidic residues" evidence="1">
    <location>
        <begin position="91"/>
        <end position="102"/>
    </location>
</feature>
<dbReference type="PANTHER" id="PTHR33646:SF2">
    <property type="entry name" value="F20H23.8 PROTEIN"/>
    <property type="match status" value="1"/>
</dbReference>
<gene>
    <name evidence="4" type="ORF">ZIOFF_027041</name>
</gene>
<dbReference type="Proteomes" id="UP000734854">
    <property type="component" value="Unassembled WGS sequence"/>
</dbReference>
<dbReference type="Pfam" id="PF20705">
    <property type="entry name" value="DUF6821"/>
    <property type="match status" value="1"/>
</dbReference>
<evidence type="ECO:0000313" key="4">
    <source>
        <dbReference type="EMBL" id="KAG6516576.1"/>
    </source>
</evidence>
<feature type="domain" description="DUF6821" evidence="3">
    <location>
        <begin position="45"/>
        <end position="166"/>
    </location>
</feature>
<sequence>MDRELSPSSSAPPAEEAQKKELVEEFKDITVVLPAAIAVGPHLHDVVSQVFFKKLTDNEFVDMKVESPRGATLTHLEPEGKEAEEEEEEDAAKAEDDRKGDGCESMNTWNRRLVGVGTFCSLGAAAAATAFMFVLGGRHRQSQQHNHRIQFCIYSDDKVRRYSVQPQVVEAPGAAREGGEEETDRQREEEIERQQWRRCGGGRGC</sequence>
<dbReference type="AlphaFoldDB" id="A0A8J5H5R4"/>
<keyword evidence="5" id="KW-1185">Reference proteome</keyword>
<feature type="compositionally biased region" description="Low complexity" evidence="1">
    <location>
        <begin position="1"/>
        <end position="15"/>
    </location>
</feature>
<keyword evidence="2" id="KW-1133">Transmembrane helix</keyword>
<feature type="region of interest" description="Disordered" evidence="1">
    <location>
        <begin position="171"/>
        <end position="205"/>
    </location>
</feature>
<dbReference type="InterPro" id="IPR045883">
    <property type="entry name" value="At4g13530-like"/>
</dbReference>
<comment type="caution">
    <text evidence="4">The sequence shown here is derived from an EMBL/GenBank/DDBJ whole genome shotgun (WGS) entry which is preliminary data.</text>
</comment>
<dbReference type="EMBL" id="JACMSC010000007">
    <property type="protein sequence ID" value="KAG6516576.1"/>
    <property type="molecule type" value="Genomic_DNA"/>
</dbReference>
<dbReference type="InterPro" id="IPR049224">
    <property type="entry name" value="DUF6821"/>
</dbReference>
<name>A0A8J5H5R4_ZINOF</name>
<evidence type="ECO:0000256" key="1">
    <source>
        <dbReference type="SAM" id="MobiDB-lite"/>
    </source>
</evidence>
<proteinExistence type="predicted"/>
<evidence type="ECO:0000256" key="2">
    <source>
        <dbReference type="SAM" id="Phobius"/>
    </source>
</evidence>
<organism evidence="4 5">
    <name type="scientific">Zingiber officinale</name>
    <name type="common">Ginger</name>
    <name type="synonym">Amomum zingiber</name>
    <dbReference type="NCBI Taxonomy" id="94328"/>
    <lineage>
        <taxon>Eukaryota</taxon>
        <taxon>Viridiplantae</taxon>
        <taxon>Streptophyta</taxon>
        <taxon>Embryophyta</taxon>
        <taxon>Tracheophyta</taxon>
        <taxon>Spermatophyta</taxon>
        <taxon>Magnoliopsida</taxon>
        <taxon>Liliopsida</taxon>
        <taxon>Zingiberales</taxon>
        <taxon>Zingiberaceae</taxon>
        <taxon>Zingiber</taxon>
    </lineage>
</organism>